<comment type="caution">
    <text evidence="2">The sequence shown here is derived from an EMBL/GenBank/DDBJ whole genome shotgun (WGS) entry which is preliminary data.</text>
</comment>
<keyword evidence="3" id="KW-1185">Reference proteome</keyword>
<reference evidence="2" key="2">
    <citation type="submission" date="2021-09" db="EMBL/GenBank/DDBJ databases">
        <authorList>
            <person name="Jia N."/>
            <person name="Wang J."/>
            <person name="Shi W."/>
            <person name="Du L."/>
            <person name="Sun Y."/>
            <person name="Zhan W."/>
            <person name="Jiang J."/>
            <person name="Wang Q."/>
            <person name="Zhang B."/>
            <person name="Ji P."/>
            <person name="Sakyi L.B."/>
            <person name="Cui X."/>
            <person name="Yuan T."/>
            <person name="Jiang B."/>
            <person name="Yang W."/>
            <person name="Lam T.T.-Y."/>
            <person name="Chang Q."/>
            <person name="Ding S."/>
            <person name="Wang X."/>
            <person name="Zhu J."/>
            <person name="Ruan X."/>
            <person name="Zhao L."/>
            <person name="Wei J."/>
            <person name="Que T."/>
            <person name="Du C."/>
            <person name="Cheng J."/>
            <person name="Dai P."/>
            <person name="Han X."/>
            <person name="Huang E."/>
            <person name="Gao Y."/>
            <person name="Liu J."/>
            <person name="Shao H."/>
            <person name="Ye R."/>
            <person name="Li L."/>
            <person name="Wei W."/>
            <person name="Wang X."/>
            <person name="Wang C."/>
            <person name="Huo Q."/>
            <person name="Li W."/>
            <person name="Guo W."/>
            <person name="Chen H."/>
            <person name="Chen S."/>
            <person name="Zhou L."/>
            <person name="Zhou L."/>
            <person name="Ni X."/>
            <person name="Tian J."/>
            <person name="Zhou Y."/>
            <person name="Sheng Y."/>
            <person name="Liu T."/>
            <person name="Pan Y."/>
            <person name="Xia L."/>
            <person name="Li J."/>
            <person name="Zhao F."/>
            <person name="Cao W."/>
        </authorList>
    </citation>
    <scope>NUCLEOTIDE SEQUENCE</scope>
    <source>
        <strain evidence="2">Rmic-2018</strain>
        <tissue evidence="2">Larvae</tissue>
    </source>
</reference>
<accession>A0A9J6CWL0</accession>
<dbReference type="VEuPathDB" id="VectorBase:LOC119165983"/>
<gene>
    <name evidence="2" type="ORF">HPB51_028761</name>
</gene>
<organism evidence="2 3">
    <name type="scientific">Rhipicephalus microplus</name>
    <name type="common">Cattle tick</name>
    <name type="synonym">Boophilus microplus</name>
    <dbReference type="NCBI Taxonomy" id="6941"/>
    <lineage>
        <taxon>Eukaryota</taxon>
        <taxon>Metazoa</taxon>
        <taxon>Ecdysozoa</taxon>
        <taxon>Arthropoda</taxon>
        <taxon>Chelicerata</taxon>
        <taxon>Arachnida</taxon>
        <taxon>Acari</taxon>
        <taxon>Parasitiformes</taxon>
        <taxon>Ixodida</taxon>
        <taxon>Ixodoidea</taxon>
        <taxon>Ixodidae</taxon>
        <taxon>Rhipicephalinae</taxon>
        <taxon>Rhipicephalus</taxon>
        <taxon>Boophilus</taxon>
    </lineage>
</organism>
<protein>
    <submittedName>
        <fullName evidence="2">Uncharacterized protein</fullName>
    </submittedName>
</protein>
<evidence type="ECO:0000256" key="1">
    <source>
        <dbReference type="SAM" id="Coils"/>
    </source>
</evidence>
<evidence type="ECO:0000313" key="3">
    <source>
        <dbReference type="Proteomes" id="UP000821866"/>
    </source>
</evidence>
<reference evidence="2" key="1">
    <citation type="journal article" date="2020" name="Cell">
        <title>Large-Scale Comparative Analyses of Tick Genomes Elucidate Their Genetic Diversity and Vector Capacities.</title>
        <authorList>
            <consortium name="Tick Genome and Microbiome Consortium (TIGMIC)"/>
            <person name="Jia N."/>
            <person name="Wang J."/>
            <person name="Shi W."/>
            <person name="Du L."/>
            <person name="Sun Y."/>
            <person name="Zhan W."/>
            <person name="Jiang J.F."/>
            <person name="Wang Q."/>
            <person name="Zhang B."/>
            <person name="Ji P."/>
            <person name="Bell-Sakyi L."/>
            <person name="Cui X.M."/>
            <person name="Yuan T.T."/>
            <person name="Jiang B.G."/>
            <person name="Yang W.F."/>
            <person name="Lam T.T."/>
            <person name="Chang Q.C."/>
            <person name="Ding S.J."/>
            <person name="Wang X.J."/>
            <person name="Zhu J.G."/>
            <person name="Ruan X.D."/>
            <person name="Zhao L."/>
            <person name="Wei J.T."/>
            <person name="Ye R.Z."/>
            <person name="Que T.C."/>
            <person name="Du C.H."/>
            <person name="Zhou Y.H."/>
            <person name="Cheng J.X."/>
            <person name="Dai P.F."/>
            <person name="Guo W.B."/>
            <person name="Han X.H."/>
            <person name="Huang E.J."/>
            <person name="Li L.F."/>
            <person name="Wei W."/>
            <person name="Gao Y.C."/>
            <person name="Liu J.Z."/>
            <person name="Shao H.Z."/>
            <person name="Wang X."/>
            <person name="Wang C.C."/>
            <person name="Yang T.C."/>
            <person name="Huo Q.B."/>
            <person name="Li W."/>
            <person name="Chen H.Y."/>
            <person name="Chen S.E."/>
            <person name="Zhou L.G."/>
            <person name="Ni X.B."/>
            <person name="Tian J.H."/>
            <person name="Sheng Y."/>
            <person name="Liu T."/>
            <person name="Pan Y.S."/>
            <person name="Xia L.Y."/>
            <person name="Li J."/>
            <person name="Zhao F."/>
            <person name="Cao W.C."/>
        </authorList>
    </citation>
    <scope>NUCLEOTIDE SEQUENCE</scope>
    <source>
        <strain evidence="2">Rmic-2018</strain>
    </source>
</reference>
<dbReference type="Proteomes" id="UP000821866">
    <property type="component" value="Unassembled WGS sequence"/>
</dbReference>
<sequence length="203" mass="22509">MNLAKEIGEIQKKLSLLLSMKSQVDALAGVADTVCGIERSLQEMSSKYDDVLAEMKRQSTDMSNLRKRVEKLETQTNNSEVEMLKQEVNNLDQYSRRLNLEIHGLGEQTNEKVIEKLNLLADELELPKLSGKDIEAAHRLRTRAGTDGGDKPSPIILATLSNRSNQSSTSSYESPWNTGGWCGWLMNTCAGVTWVVIVVASIV</sequence>
<feature type="coiled-coil region" evidence="1">
    <location>
        <begin position="48"/>
        <end position="101"/>
    </location>
</feature>
<name>A0A9J6CWL0_RHIMP</name>
<dbReference type="AlphaFoldDB" id="A0A9J6CWL0"/>
<proteinExistence type="predicted"/>
<evidence type="ECO:0000313" key="2">
    <source>
        <dbReference type="EMBL" id="KAH7938721.1"/>
    </source>
</evidence>
<keyword evidence="1" id="KW-0175">Coiled coil</keyword>
<dbReference type="EMBL" id="JABSTU010005683">
    <property type="protein sequence ID" value="KAH7938721.1"/>
    <property type="molecule type" value="Genomic_DNA"/>
</dbReference>